<dbReference type="RefSeq" id="WP_046348974.1">
    <property type="nucleotide sequence ID" value="NZ_BBWU01000045.1"/>
</dbReference>
<reference evidence="3 4" key="1">
    <citation type="submission" date="2015-04" db="EMBL/GenBank/DDBJ databases">
        <title>Whole genome shotgun sequence of Sphingomonas changbaiensis NBRC 104936.</title>
        <authorList>
            <person name="Katano-Makiyama Y."/>
            <person name="Hosoyama A."/>
            <person name="Hashimoto M."/>
            <person name="Noguchi M."/>
            <person name="Tsuchikane K."/>
            <person name="Ohji S."/>
            <person name="Yamazoe A."/>
            <person name="Ichikawa N."/>
            <person name="Kimura A."/>
            <person name="Fujita N."/>
        </authorList>
    </citation>
    <scope>NUCLEOTIDE SEQUENCE [LARGE SCALE GENOMIC DNA]</scope>
    <source>
        <strain evidence="3 4">NBRC 104936</strain>
    </source>
</reference>
<dbReference type="OrthoDB" id="9801699at2"/>
<dbReference type="STRING" id="1219043.SCH01S_45_00110"/>
<evidence type="ECO:0000313" key="4">
    <source>
        <dbReference type="Proteomes" id="UP000033202"/>
    </source>
</evidence>
<keyword evidence="2" id="KW-0732">Signal</keyword>
<evidence type="ECO:0000256" key="1">
    <source>
        <dbReference type="SAM" id="MobiDB-lite"/>
    </source>
</evidence>
<accession>A0A0E9MRQ6</accession>
<feature type="signal peptide" evidence="2">
    <location>
        <begin position="1"/>
        <end position="20"/>
    </location>
</feature>
<feature type="region of interest" description="Disordered" evidence="1">
    <location>
        <begin position="73"/>
        <end position="92"/>
    </location>
</feature>
<dbReference type="Proteomes" id="UP000033202">
    <property type="component" value="Unassembled WGS sequence"/>
</dbReference>
<protein>
    <recommendedName>
        <fullName evidence="5">DUF2147 domain-containing protein</fullName>
    </recommendedName>
</protein>
<evidence type="ECO:0000313" key="3">
    <source>
        <dbReference type="EMBL" id="GAO40168.1"/>
    </source>
</evidence>
<dbReference type="EMBL" id="BBWU01000045">
    <property type="protein sequence ID" value="GAO40168.1"/>
    <property type="molecule type" value="Genomic_DNA"/>
</dbReference>
<feature type="chain" id="PRO_5002429596" description="DUF2147 domain-containing protein" evidence="2">
    <location>
        <begin position="21"/>
        <end position="134"/>
    </location>
</feature>
<evidence type="ECO:0000256" key="2">
    <source>
        <dbReference type="SAM" id="SignalP"/>
    </source>
</evidence>
<comment type="caution">
    <text evidence="3">The sequence shown here is derived from an EMBL/GenBank/DDBJ whole genome shotgun (WGS) entry which is preliminary data.</text>
</comment>
<gene>
    <name evidence="3" type="ORF">SCH01S_45_00110</name>
</gene>
<organism evidence="3 4">
    <name type="scientific">Sphingomonas changbaiensis NBRC 104936</name>
    <dbReference type="NCBI Taxonomy" id="1219043"/>
    <lineage>
        <taxon>Bacteria</taxon>
        <taxon>Pseudomonadati</taxon>
        <taxon>Pseudomonadota</taxon>
        <taxon>Alphaproteobacteria</taxon>
        <taxon>Sphingomonadales</taxon>
        <taxon>Sphingomonadaceae</taxon>
        <taxon>Sphingomonas</taxon>
    </lineage>
</organism>
<name>A0A0E9MRQ6_9SPHN</name>
<keyword evidence="4" id="KW-1185">Reference proteome</keyword>
<evidence type="ECO:0008006" key="5">
    <source>
        <dbReference type="Google" id="ProtNLM"/>
    </source>
</evidence>
<proteinExistence type="predicted"/>
<sequence length="134" mass="13844">MPTIRNAMLLGAAFAMTGAASPPASLSGVWGARGAILTVGVDGARLEQDCASGSFGPVRVDAHGRFKATGRFETFQPGPQRADMDEAPGGGGGNARFDGVVEGNTMRLTVHPAGAPAQDLTLTRGMRVKLIRCY</sequence>
<dbReference type="AlphaFoldDB" id="A0A0E9MRQ6"/>